<comment type="subcellular location">
    <subcellularLocation>
        <location evidence="1">Mitochondrion</location>
    </subcellularLocation>
</comment>
<dbReference type="OMA" id="WMWEWHT"/>
<dbReference type="GO" id="GO:0003899">
    <property type="term" value="F:DNA-directed RNA polymerase activity"/>
    <property type="evidence" value="ECO:0007669"/>
    <property type="project" value="UniProtKB-EC"/>
</dbReference>
<dbReference type="PROSITE" id="PS00900">
    <property type="entry name" value="RNA_POL_PHAGE_1"/>
    <property type="match status" value="1"/>
</dbReference>
<dbReference type="GO" id="GO:0006390">
    <property type="term" value="P:mitochondrial transcription"/>
    <property type="evidence" value="ECO:0007669"/>
    <property type="project" value="TreeGrafter"/>
</dbReference>
<dbReference type="EMBL" id="GL833121">
    <property type="protein sequence ID" value="EGB12390.1"/>
    <property type="molecule type" value="Genomic_DNA"/>
</dbReference>
<dbReference type="InterPro" id="IPR029262">
    <property type="entry name" value="RPOL_N"/>
</dbReference>
<dbReference type="Pfam" id="PF00940">
    <property type="entry name" value="RNA_pol"/>
    <property type="match status" value="1"/>
</dbReference>
<evidence type="ECO:0000313" key="12">
    <source>
        <dbReference type="EMBL" id="EGB12390.1"/>
    </source>
</evidence>
<keyword evidence="3 10" id="KW-0240">DNA-directed RNA polymerase</keyword>
<dbReference type="SUPFAM" id="SSF56672">
    <property type="entry name" value="DNA/RNA polymerases"/>
    <property type="match status" value="1"/>
</dbReference>
<proteinExistence type="inferred from homology"/>
<keyword evidence="5 10" id="KW-0548">Nucleotidyltransferase</keyword>
<evidence type="ECO:0000259" key="11">
    <source>
        <dbReference type="SMART" id="SM01311"/>
    </source>
</evidence>
<dbReference type="FunFam" id="1.10.287.280:FF:000001">
    <property type="entry name" value="DNA-directed RNA polymerase"/>
    <property type="match status" value="1"/>
</dbReference>
<dbReference type="PROSITE" id="PS00489">
    <property type="entry name" value="RNA_POL_PHAGE_2"/>
    <property type="match status" value="1"/>
</dbReference>
<dbReference type="SMART" id="SM01311">
    <property type="entry name" value="RPOL_N"/>
    <property type="match status" value="1"/>
</dbReference>
<dbReference type="Gene3D" id="1.10.287.280">
    <property type="match status" value="1"/>
</dbReference>
<dbReference type="InterPro" id="IPR046950">
    <property type="entry name" value="DNA-dir_Rpol_C_phage-type"/>
</dbReference>
<dbReference type="InterPro" id="IPR043502">
    <property type="entry name" value="DNA/RNA_pol_sf"/>
</dbReference>
<dbReference type="InParanoid" id="F0XZ85"/>
<dbReference type="PANTHER" id="PTHR10102">
    <property type="entry name" value="DNA-DIRECTED RNA POLYMERASE, MITOCHONDRIAL"/>
    <property type="match status" value="1"/>
</dbReference>
<dbReference type="Gene3D" id="1.10.1320.10">
    <property type="entry name" value="DNA-directed RNA polymerase, N-terminal domain"/>
    <property type="match status" value="1"/>
</dbReference>
<feature type="domain" description="DNA-directed RNA polymerase N-terminal" evidence="11">
    <location>
        <begin position="75"/>
        <end position="378"/>
    </location>
</feature>
<evidence type="ECO:0000256" key="3">
    <source>
        <dbReference type="ARBA" id="ARBA00022478"/>
    </source>
</evidence>
<keyword evidence="8 10" id="KW-0804">Transcription</keyword>
<keyword evidence="4 10" id="KW-0808">Transferase</keyword>
<dbReference type="GO" id="GO:0003677">
    <property type="term" value="F:DNA binding"/>
    <property type="evidence" value="ECO:0007669"/>
    <property type="project" value="InterPro"/>
</dbReference>
<gene>
    <name evidence="12" type="ORF">AURANDRAFT_20280</name>
</gene>
<evidence type="ECO:0000256" key="10">
    <source>
        <dbReference type="RuleBase" id="RU003805"/>
    </source>
</evidence>
<evidence type="ECO:0000256" key="9">
    <source>
        <dbReference type="ARBA" id="ARBA00048552"/>
    </source>
</evidence>
<comment type="function">
    <text evidence="10">DNA-dependent RNA polymerase catalyzes the transcription of DNA into RNA using the four ribonucleoside triphosphates as substrates.</text>
</comment>
<protein>
    <recommendedName>
        <fullName evidence="10">DNA-directed RNA polymerase</fullName>
        <ecNumber evidence="10">2.7.7.6</ecNumber>
    </recommendedName>
</protein>
<dbReference type="InterPro" id="IPR037159">
    <property type="entry name" value="RNA_POL_N_sf"/>
</dbReference>
<dbReference type="GeneID" id="20219266"/>
<accession>F0XZ85</accession>
<keyword evidence="13" id="KW-1185">Reference proteome</keyword>
<reference evidence="12 13" key="1">
    <citation type="journal article" date="2011" name="Proc. Natl. Acad. Sci. U.S.A.">
        <title>Niche of harmful alga Aureococcus anophagefferens revealed through ecogenomics.</title>
        <authorList>
            <person name="Gobler C.J."/>
            <person name="Berry D.L."/>
            <person name="Dyhrman S.T."/>
            <person name="Wilhelm S.W."/>
            <person name="Salamov A."/>
            <person name="Lobanov A.V."/>
            <person name="Zhang Y."/>
            <person name="Collier J.L."/>
            <person name="Wurch L.L."/>
            <person name="Kustka A.B."/>
            <person name="Dill B.D."/>
            <person name="Shah M."/>
            <person name="VerBerkmoes N.C."/>
            <person name="Kuo A."/>
            <person name="Terry A."/>
            <person name="Pangilinan J."/>
            <person name="Lindquist E.A."/>
            <person name="Lucas S."/>
            <person name="Paulsen I.T."/>
            <person name="Hattenrath-Lehmann T.K."/>
            <person name="Talmage S.C."/>
            <person name="Walker E.A."/>
            <person name="Koch F."/>
            <person name="Burson A.M."/>
            <person name="Marcoval M.A."/>
            <person name="Tang Y.Z."/>
            <person name="Lecleir G.R."/>
            <person name="Coyne K.J."/>
            <person name="Berg G.M."/>
            <person name="Bertrand E.M."/>
            <person name="Saito M.A."/>
            <person name="Gladyshev V.N."/>
            <person name="Grigoriev I.V."/>
        </authorList>
    </citation>
    <scope>NUCLEOTIDE SEQUENCE [LARGE SCALE GENOMIC DNA]</scope>
    <source>
        <strain evidence="13">CCMP 1984</strain>
    </source>
</reference>
<dbReference type="AlphaFoldDB" id="F0XZ85"/>
<dbReference type="PANTHER" id="PTHR10102:SF0">
    <property type="entry name" value="DNA-DIRECTED RNA POLYMERASE, MITOCHONDRIAL"/>
    <property type="match status" value="1"/>
</dbReference>
<sequence>MRRLLALAPRRPHVLRPLRPKSTAPNALSALAEDELLLPAPTIALRSGNDDAVSSTALVAAEREREALERHALYERQLELEEETLEAACADYEAMIEDLLSLGKGAELKPVQRLMAQWYEPLVTRITAERKATLDGDKGGDLRIYGPLLLLLPPEQLAVLTMHTTIGLCLKHGPLGAKYSNLVTTLGETVQAEARVLKLRNLRRERLKAAEDAEGKRAVPKTFLDARALARLPTHVVNSRAKRALEEGDDTDWPTITRAKLGSALVMALLDVAKDDAGSPLLEHTIVYSNARKIGIIRAKDELLSHARCPETIRRAAMPRFLPMLVEPRRWRAYDEGGFLRLRAVAMRTHGCALQMEAFRNARGIEGGVLAGLDAMGKVPWAVNGPVFDLVKAAWASGGKWPDLPSQEDLALPEPMDLAEALARADGDEDGGKKLYDAHLRRSARLKRRNAELHSLRCDTLLKLSIAEQFKDEAAFYFPYNVDFRGRAYPVPPNLNHLGSDVCRAMLTFAEAKRLGDDGLFWLRIHLANLFGLSKKSLDDRAAFAVAHEADIRDAYERPMDGNMWWLEADEPWQALAACRELARAAELDDPRDYECALPVHADGSCNGLQHYAALGRDHEGGRQVNLLPGEAPRDVYEGVRALVAEKVARAATGDEALETVRLAQIVDGLITRKVVKQTVMTSVYGVTFVGARQQILGRLTDAGDVDEAELYLCACYVARLTLEVLEELFTSARHIMGWLAQCARLVSLHGQPVSWITPLGLPVVQPYRRDGQHAVKTLAQTVLLVDNSDKLPVSVTRQKSAFPPNFVHSLDSSHMLMTAVEMDHRGLAFTAVHDSYWTHAADVATMNSTLRHCFLELYEAPLLEKLLESFELRYPDTDFPPLPPRGDLDIAKVLDADYFFS</sequence>
<organism evidence="13">
    <name type="scientific">Aureococcus anophagefferens</name>
    <name type="common">Harmful bloom alga</name>
    <dbReference type="NCBI Taxonomy" id="44056"/>
    <lineage>
        <taxon>Eukaryota</taxon>
        <taxon>Sar</taxon>
        <taxon>Stramenopiles</taxon>
        <taxon>Ochrophyta</taxon>
        <taxon>Pelagophyceae</taxon>
        <taxon>Pelagomonadales</taxon>
        <taxon>Pelagomonadaceae</taxon>
        <taxon>Aureococcus</taxon>
    </lineage>
</organism>
<evidence type="ECO:0000256" key="8">
    <source>
        <dbReference type="ARBA" id="ARBA00023163"/>
    </source>
</evidence>
<dbReference type="RefSeq" id="XP_009033424.1">
    <property type="nucleotide sequence ID" value="XM_009035176.1"/>
</dbReference>
<name>F0XZ85_AURAN</name>
<comment type="catalytic activity">
    <reaction evidence="9 10">
        <text>RNA(n) + a ribonucleoside 5'-triphosphate = RNA(n+1) + diphosphate</text>
        <dbReference type="Rhea" id="RHEA:21248"/>
        <dbReference type="Rhea" id="RHEA-COMP:14527"/>
        <dbReference type="Rhea" id="RHEA-COMP:17342"/>
        <dbReference type="ChEBI" id="CHEBI:33019"/>
        <dbReference type="ChEBI" id="CHEBI:61557"/>
        <dbReference type="ChEBI" id="CHEBI:140395"/>
        <dbReference type="EC" id="2.7.7.6"/>
    </reaction>
</comment>
<keyword evidence="6" id="KW-0809">Transit peptide</keyword>
<keyword evidence="7" id="KW-0496">Mitochondrion</keyword>
<dbReference type="Pfam" id="PF14700">
    <property type="entry name" value="RPOL_N"/>
    <property type="match status" value="1"/>
</dbReference>
<dbReference type="EC" id="2.7.7.6" evidence="10"/>
<dbReference type="eggNOG" id="KOG1038">
    <property type="taxonomic scope" value="Eukaryota"/>
</dbReference>
<dbReference type="GO" id="GO:0034245">
    <property type="term" value="C:mitochondrial DNA-directed RNA polymerase complex"/>
    <property type="evidence" value="ECO:0007669"/>
    <property type="project" value="TreeGrafter"/>
</dbReference>
<evidence type="ECO:0000256" key="5">
    <source>
        <dbReference type="ARBA" id="ARBA00022695"/>
    </source>
</evidence>
<dbReference type="InterPro" id="IPR002092">
    <property type="entry name" value="DNA-dir_Rpol_phage-type"/>
</dbReference>
<evidence type="ECO:0000313" key="13">
    <source>
        <dbReference type="Proteomes" id="UP000002729"/>
    </source>
</evidence>
<evidence type="ECO:0000256" key="4">
    <source>
        <dbReference type="ARBA" id="ARBA00022679"/>
    </source>
</evidence>
<evidence type="ECO:0000256" key="1">
    <source>
        <dbReference type="ARBA" id="ARBA00004173"/>
    </source>
</evidence>
<evidence type="ECO:0000256" key="6">
    <source>
        <dbReference type="ARBA" id="ARBA00022946"/>
    </source>
</evidence>
<dbReference type="Proteomes" id="UP000002729">
    <property type="component" value="Unassembled WGS sequence"/>
</dbReference>
<dbReference type="Gene3D" id="1.10.150.20">
    <property type="entry name" value="5' to 3' exonuclease, C-terminal subdomain"/>
    <property type="match status" value="1"/>
</dbReference>
<evidence type="ECO:0000256" key="2">
    <source>
        <dbReference type="ARBA" id="ARBA00009493"/>
    </source>
</evidence>
<dbReference type="KEGG" id="aaf:AURANDRAFT_20280"/>
<comment type="similarity">
    <text evidence="2 10">Belongs to the phage and mitochondrial RNA polymerase family.</text>
</comment>
<dbReference type="OrthoDB" id="276422at2759"/>
<dbReference type="FunFam" id="1.10.150.20:FF:000041">
    <property type="entry name" value="DNA-directed RNA polymerase"/>
    <property type="match status" value="1"/>
</dbReference>
<evidence type="ECO:0000256" key="7">
    <source>
        <dbReference type="ARBA" id="ARBA00023128"/>
    </source>
</evidence>